<dbReference type="Proteomes" id="UP001066276">
    <property type="component" value="Chromosome 10"/>
</dbReference>
<evidence type="ECO:0000313" key="3">
    <source>
        <dbReference type="Proteomes" id="UP001066276"/>
    </source>
</evidence>
<protein>
    <submittedName>
        <fullName evidence="2">Uncharacterized protein</fullName>
    </submittedName>
</protein>
<name>A0AAV7M4P7_PLEWA</name>
<comment type="caution">
    <text evidence="2">The sequence shown here is derived from an EMBL/GenBank/DDBJ whole genome shotgun (WGS) entry which is preliminary data.</text>
</comment>
<evidence type="ECO:0000256" key="1">
    <source>
        <dbReference type="SAM" id="MobiDB-lite"/>
    </source>
</evidence>
<dbReference type="AlphaFoldDB" id="A0AAV7M4P7"/>
<gene>
    <name evidence="2" type="ORF">NDU88_002620</name>
</gene>
<dbReference type="EMBL" id="JANPWB010000014">
    <property type="protein sequence ID" value="KAJ1097502.1"/>
    <property type="molecule type" value="Genomic_DNA"/>
</dbReference>
<reference evidence="2" key="1">
    <citation type="journal article" date="2022" name="bioRxiv">
        <title>Sequencing and chromosome-scale assembly of the giantPleurodeles waltlgenome.</title>
        <authorList>
            <person name="Brown T."/>
            <person name="Elewa A."/>
            <person name="Iarovenko S."/>
            <person name="Subramanian E."/>
            <person name="Araus A.J."/>
            <person name="Petzold A."/>
            <person name="Susuki M."/>
            <person name="Suzuki K.-i.T."/>
            <person name="Hayashi T."/>
            <person name="Toyoda A."/>
            <person name="Oliveira C."/>
            <person name="Osipova E."/>
            <person name="Leigh N.D."/>
            <person name="Simon A."/>
            <person name="Yun M.H."/>
        </authorList>
    </citation>
    <scope>NUCLEOTIDE SEQUENCE</scope>
    <source>
        <strain evidence="2">20211129_DDA</strain>
        <tissue evidence="2">Liver</tissue>
    </source>
</reference>
<organism evidence="2 3">
    <name type="scientific">Pleurodeles waltl</name>
    <name type="common">Iberian ribbed newt</name>
    <dbReference type="NCBI Taxonomy" id="8319"/>
    <lineage>
        <taxon>Eukaryota</taxon>
        <taxon>Metazoa</taxon>
        <taxon>Chordata</taxon>
        <taxon>Craniata</taxon>
        <taxon>Vertebrata</taxon>
        <taxon>Euteleostomi</taxon>
        <taxon>Amphibia</taxon>
        <taxon>Batrachia</taxon>
        <taxon>Caudata</taxon>
        <taxon>Salamandroidea</taxon>
        <taxon>Salamandridae</taxon>
        <taxon>Pleurodelinae</taxon>
        <taxon>Pleurodeles</taxon>
    </lineage>
</organism>
<evidence type="ECO:0000313" key="2">
    <source>
        <dbReference type="EMBL" id="KAJ1097502.1"/>
    </source>
</evidence>
<feature type="region of interest" description="Disordered" evidence="1">
    <location>
        <begin position="1"/>
        <end position="118"/>
    </location>
</feature>
<accession>A0AAV7M4P7</accession>
<proteinExistence type="predicted"/>
<keyword evidence="3" id="KW-1185">Reference proteome</keyword>
<sequence>MERGAPAGVAGGHAETVAGPNPRHLLYRRKKNKTDQMEPRPWMQIGGAHEDPKKIQQHIGTTRREGPKAKPRRALKLGKQPAVPKVSGHRRVAESWRTGGAQTPADAKTAHDKLKCPADQPMKAKYYYRLLYPTRKQL</sequence>